<dbReference type="EMBL" id="LZTJ01000012">
    <property type="protein sequence ID" value="OBP77239.1"/>
    <property type="molecule type" value="Genomic_DNA"/>
</dbReference>
<protein>
    <submittedName>
        <fullName evidence="4">GNAT family acetyltransferase</fullName>
    </submittedName>
</protein>
<dbReference type="PROSITE" id="PS51186">
    <property type="entry name" value="GNAT"/>
    <property type="match status" value="1"/>
</dbReference>
<dbReference type="InterPro" id="IPR000182">
    <property type="entry name" value="GNAT_dom"/>
</dbReference>
<organism evidence="4 5">
    <name type="scientific">Rhizobium loti</name>
    <name type="common">Mesorhizobium loti</name>
    <dbReference type="NCBI Taxonomy" id="381"/>
    <lineage>
        <taxon>Bacteria</taxon>
        <taxon>Pseudomonadati</taxon>
        <taxon>Pseudomonadota</taxon>
        <taxon>Alphaproteobacteria</taxon>
        <taxon>Hyphomicrobiales</taxon>
        <taxon>Phyllobacteriaceae</taxon>
        <taxon>Mesorhizobium</taxon>
    </lineage>
</organism>
<gene>
    <name evidence="4" type="ORF">BAE39_14560</name>
</gene>
<keyword evidence="2" id="KW-0012">Acyltransferase</keyword>
<evidence type="ECO:0000313" key="4">
    <source>
        <dbReference type="EMBL" id="OBP77239.1"/>
    </source>
</evidence>
<name>A0A1A5JJB5_RHILI</name>
<evidence type="ECO:0000256" key="2">
    <source>
        <dbReference type="ARBA" id="ARBA00023315"/>
    </source>
</evidence>
<keyword evidence="1 4" id="KW-0808">Transferase</keyword>
<dbReference type="Pfam" id="PF00583">
    <property type="entry name" value="Acetyltransf_1"/>
    <property type="match status" value="1"/>
</dbReference>
<dbReference type="GO" id="GO:0008080">
    <property type="term" value="F:N-acetyltransferase activity"/>
    <property type="evidence" value="ECO:0007669"/>
    <property type="project" value="TreeGrafter"/>
</dbReference>
<dbReference type="PANTHER" id="PTHR10545:SF42">
    <property type="entry name" value="ACETYLTRANSFERASE"/>
    <property type="match status" value="1"/>
</dbReference>
<feature type="domain" description="N-acetyltransferase" evidence="3">
    <location>
        <begin position="5"/>
        <end position="153"/>
    </location>
</feature>
<dbReference type="AlphaFoldDB" id="A0A1A5JJB5"/>
<dbReference type="GeneID" id="66685283"/>
<evidence type="ECO:0000313" key="5">
    <source>
        <dbReference type="Proteomes" id="UP000093748"/>
    </source>
</evidence>
<comment type="caution">
    <text evidence="4">The sequence shown here is derived from an EMBL/GenBank/DDBJ whole genome shotgun (WGS) entry which is preliminary data.</text>
</comment>
<evidence type="ECO:0000259" key="3">
    <source>
        <dbReference type="PROSITE" id="PS51186"/>
    </source>
</evidence>
<proteinExistence type="predicted"/>
<dbReference type="OrthoDB" id="9805924at2"/>
<accession>A0A1A5JJB5</accession>
<reference evidence="5" key="1">
    <citation type="submission" date="2016-06" db="EMBL/GenBank/DDBJ databases">
        <title>NZP2037 Pacbio-Illumina hybrid assembly.</title>
        <authorList>
            <person name="Ramsay J.P."/>
        </authorList>
    </citation>
    <scope>NUCLEOTIDE SEQUENCE [LARGE SCALE GENOMIC DNA]</scope>
    <source>
        <strain evidence="5">R7ANS::ICEMlSym2042</strain>
    </source>
</reference>
<dbReference type="Gene3D" id="3.40.630.30">
    <property type="match status" value="1"/>
</dbReference>
<dbReference type="SUPFAM" id="SSF55729">
    <property type="entry name" value="Acyl-CoA N-acyltransferases (Nat)"/>
    <property type="match status" value="1"/>
</dbReference>
<evidence type="ECO:0000256" key="1">
    <source>
        <dbReference type="ARBA" id="ARBA00022679"/>
    </source>
</evidence>
<dbReference type="RefSeq" id="WP_032929351.1">
    <property type="nucleotide sequence ID" value="NZ_LZTH01000012.1"/>
</dbReference>
<dbReference type="CDD" id="cd04301">
    <property type="entry name" value="NAT_SF"/>
    <property type="match status" value="1"/>
</dbReference>
<dbReference type="InterPro" id="IPR016181">
    <property type="entry name" value="Acyl_CoA_acyltransferase"/>
</dbReference>
<dbReference type="Proteomes" id="UP000093748">
    <property type="component" value="Unassembled WGS sequence"/>
</dbReference>
<dbReference type="PANTHER" id="PTHR10545">
    <property type="entry name" value="DIAMINE N-ACETYLTRANSFERASE"/>
    <property type="match status" value="1"/>
</dbReference>
<dbReference type="InterPro" id="IPR051016">
    <property type="entry name" value="Diverse_Substrate_AcTransf"/>
</dbReference>
<sequence>MPSSIIVRPVTRQDFDRWLPLWDGYNAFYGRSGEAALASEITAMTWSRFFDAYEPVHALVAESQGQLLGLVHYLFHRSTTAIAPNCYLQDLFTTEASRGKGIGRALIEGVYERAQAAGSGRVYWLTHETNQTAMKLYDKVGGRSGFVVYRRLF</sequence>